<proteinExistence type="predicted"/>
<evidence type="ECO:0000313" key="1">
    <source>
        <dbReference type="EMBL" id="WUR04411.1"/>
    </source>
</evidence>
<gene>
    <name evidence="1" type="ORF">VNE69_08166</name>
</gene>
<organism evidence="1 2">
    <name type="scientific">Vairimorpha necatrix</name>
    <dbReference type="NCBI Taxonomy" id="6039"/>
    <lineage>
        <taxon>Eukaryota</taxon>
        <taxon>Fungi</taxon>
        <taxon>Fungi incertae sedis</taxon>
        <taxon>Microsporidia</taxon>
        <taxon>Nosematidae</taxon>
        <taxon>Vairimorpha</taxon>
    </lineage>
</organism>
<accession>A0AAX4JEU6</accession>
<dbReference type="EMBL" id="CP142733">
    <property type="protein sequence ID" value="WUR04411.1"/>
    <property type="molecule type" value="Genomic_DNA"/>
</dbReference>
<dbReference type="RefSeq" id="XP_065330556.1">
    <property type="nucleotide sequence ID" value="XM_065474484.1"/>
</dbReference>
<dbReference type="AlphaFoldDB" id="A0AAX4JEU6"/>
<protein>
    <submittedName>
        <fullName evidence="1">Uncharacterized protein</fullName>
    </submittedName>
</protein>
<name>A0AAX4JEU6_9MICR</name>
<dbReference type="Proteomes" id="UP001334084">
    <property type="component" value="Chromosome 8"/>
</dbReference>
<dbReference type="KEGG" id="vnx:VNE69_08166"/>
<keyword evidence="2" id="KW-1185">Reference proteome</keyword>
<reference evidence="1" key="1">
    <citation type="journal article" date="2024" name="BMC Genomics">
        <title>Functional annotation of a divergent genome using sequence and structure-based similarity.</title>
        <authorList>
            <person name="Svedberg D."/>
            <person name="Winiger R.R."/>
            <person name="Berg A."/>
            <person name="Sharma H."/>
            <person name="Tellgren-Roth C."/>
            <person name="Debrunner-Vossbrinck B.A."/>
            <person name="Vossbrinck C.R."/>
            <person name="Barandun J."/>
        </authorList>
    </citation>
    <scope>NUCLEOTIDE SEQUENCE</scope>
    <source>
        <strain evidence="1">Illinois isolate</strain>
    </source>
</reference>
<sequence length="291" mass="35298">MFQYVLLVLSGTLENNSNNILWRGWEMQSRNFGLNQDELMIQATVQKKSSFSYNACVSRELLEKIEVFVDLMKQIYLNTESYTALKNIFNFEERAKIFHDAFQNWKKEKFLCPADVGTYKFPEKNKEFIKQIETKMCYCKYKKWVNNFNKVLNINLPKINEEIIKSSIEEGSKRLITNNIKYLHEVMSYYRRLQPENLSYEYNTNTLKLYYRLMVSRFPYLFDYFNLCERFITLYELIFENFIKKVDDHYKMICELYLMSMNLIYVLKNRENFLIDIRTNLALIETLEQHH</sequence>
<evidence type="ECO:0000313" key="2">
    <source>
        <dbReference type="Proteomes" id="UP001334084"/>
    </source>
</evidence>
<dbReference type="GeneID" id="90542242"/>